<dbReference type="InterPro" id="IPR005162">
    <property type="entry name" value="Retrotrans_gag_dom"/>
</dbReference>
<dbReference type="Proteomes" id="UP001054821">
    <property type="component" value="Chromosome 1"/>
</dbReference>
<dbReference type="EMBL" id="JAJFAZ020000001">
    <property type="protein sequence ID" value="KAI5349706.1"/>
    <property type="molecule type" value="Genomic_DNA"/>
</dbReference>
<accession>A0AAD4WUT8</accession>
<dbReference type="AlphaFoldDB" id="A0AAD4WUT8"/>
<protein>
    <recommendedName>
        <fullName evidence="1">Retrotransposon gag domain-containing protein</fullName>
    </recommendedName>
</protein>
<gene>
    <name evidence="2" type="ORF">L3X38_002595</name>
</gene>
<evidence type="ECO:0000313" key="3">
    <source>
        <dbReference type="Proteomes" id="UP001054821"/>
    </source>
</evidence>
<comment type="caution">
    <text evidence="2">The sequence shown here is derived from an EMBL/GenBank/DDBJ whole genome shotgun (WGS) entry which is preliminary data.</text>
</comment>
<organism evidence="2 3">
    <name type="scientific">Prunus dulcis</name>
    <name type="common">Almond</name>
    <name type="synonym">Amygdalus dulcis</name>
    <dbReference type="NCBI Taxonomy" id="3755"/>
    <lineage>
        <taxon>Eukaryota</taxon>
        <taxon>Viridiplantae</taxon>
        <taxon>Streptophyta</taxon>
        <taxon>Embryophyta</taxon>
        <taxon>Tracheophyta</taxon>
        <taxon>Spermatophyta</taxon>
        <taxon>Magnoliopsida</taxon>
        <taxon>eudicotyledons</taxon>
        <taxon>Gunneridae</taxon>
        <taxon>Pentapetalae</taxon>
        <taxon>rosids</taxon>
        <taxon>fabids</taxon>
        <taxon>Rosales</taxon>
        <taxon>Rosaceae</taxon>
        <taxon>Amygdaloideae</taxon>
        <taxon>Amygdaleae</taxon>
        <taxon>Prunus</taxon>
    </lineage>
</organism>
<evidence type="ECO:0000313" key="2">
    <source>
        <dbReference type="EMBL" id="KAI5349706.1"/>
    </source>
</evidence>
<proteinExistence type="predicted"/>
<sequence>MGDLDIPTIPMSPSSIVLPAVARMEVQNKFLEKFFSTQKTDALRDKIMQFSQQADESFSEAWEQFNNISIQCPHHGLPILVLMRIFYKALTISQQVDAITSKLDALLAMIGRVPTQEICSICAILGHATISCPHGVNFLEVLQEQANMVNTYRRPGND</sequence>
<evidence type="ECO:0000259" key="1">
    <source>
        <dbReference type="Pfam" id="PF03732"/>
    </source>
</evidence>
<dbReference type="PANTHER" id="PTHR33223">
    <property type="entry name" value="CCHC-TYPE DOMAIN-CONTAINING PROTEIN"/>
    <property type="match status" value="1"/>
</dbReference>
<dbReference type="PANTHER" id="PTHR33223:SF11">
    <property type="entry name" value="ELEMENT PROTEIN, PUTATIVE-RELATED"/>
    <property type="match status" value="1"/>
</dbReference>
<reference evidence="2 3" key="1">
    <citation type="journal article" date="2022" name="G3 (Bethesda)">
        <title>Whole-genome sequence and methylome profiling of the almond [Prunus dulcis (Mill.) D.A. Webb] cultivar 'Nonpareil'.</title>
        <authorList>
            <person name="D'Amico-Willman K.M."/>
            <person name="Ouma W.Z."/>
            <person name="Meulia T."/>
            <person name="Sideli G.M."/>
            <person name="Gradziel T.M."/>
            <person name="Fresnedo-Ramirez J."/>
        </authorList>
    </citation>
    <scope>NUCLEOTIDE SEQUENCE [LARGE SCALE GENOMIC DNA]</scope>
    <source>
        <strain evidence="2">Clone GOH B32 T37-40</strain>
    </source>
</reference>
<keyword evidence="3" id="KW-1185">Reference proteome</keyword>
<name>A0AAD4WUT8_PRUDU</name>
<feature type="domain" description="Retrotransposon gag" evidence="1">
    <location>
        <begin position="26"/>
        <end position="90"/>
    </location>
</feature>
<dbReference type="Pfam" id="PF03732">
    <property type="entry name" value="Retrotrans_gag"/>
    <property type="match status" value="1"/>
</dbReference>